<dbReference type="EMBL" id="JAJBZT010000003">
    <property type="protein sequence ID" value="MCB6183338.1"/>
    <property type="molecule type" value="Genomic_DNA"/>
</dbReference>
<protein>
    <submittedName>
        <fullName evidence="1">Methionine biosynthesis protein MetW</fullName>
    </submittedName>
</protein>
<accession>A0ABS8D563</accession>
<dbReference type="Gene3D" id="3.40.50.150">
    <property type="entry name" value="Vaccinia Virus protein VP39"/>
    <property type="match status" value="1"/>
</dbReference>
<organism evidence="1 2">
    <name type="scientific">Leeia speluncae</name>
    <dbReference type="NCBI Taxonomy" id="2884804"/>
    <lineage>
        <taxon>Bacteria</taxon>
        <taxon>Pseudomonadati</taxon>
        <taxon>Pseudomonadota</taxon>
        <taxon>Betaproteobacteria</taxon>
        <taxon>Neisseriales</taxon>
        <taxon>Leeiaceae</taxon>
        <taxon>Leeia</taxon>
    </lineage>
</organism>
<keyword evidence="2" id="KW-1185">Reference proteome</keyword>
<dbReference type="Pfam" id="PF07021">
    <property type="entry name" value="MetW"/>
    <property type="match status" value="1"/>
</dbReference>
<dbReference type="CDD" id="cd02440">
    <property type="entry name" value="AdoMet_MTases"/>
    <property type="match status" value="1"/>
</dbReference>
<evidence type="ECO:0000313" key="1">
    <source>
        <dbReference type="EMBL" id="MCB6183338.1"/>
    </source>
</evidence>
<comment type="caution">
    <text evidence="1">The sequence shown here is derived from an EMBL/GenBank/DDBJ whole genome shotgun (WGS) entry which is preliminary data.</text>
</comment>
<proteinExistence type="predicted"/>
<dbReference type="NCBIfam" id="TIGR02081">
    <property type="entry name" value="metW"/>
    <property type="match status" value="1"/>
</dbReference>
<dbReference type="SUPFAM" id="SSF53335">
    <property type="entry name" value="S-adenosyl-L-methionine-dependent methyltransferases"/>
    <property type="match status" value="1"/>
</dbReference>
<dbReference type="InterPro" id="IPR029063">
    <property type="entry name" value="SAM-dependent_MTases_sf"/>
</dbReference>
<gene>
    <name evidence="1" type="primary">metW</name>
    <name evidence="1" type="ORF">LIN78_07245</name>
</gene>
<evidence type="ECO:0000313" key="2">
    <source>
        <dbReference type="Proteomes" id="UP001165395"/>
    </source>
</evidence>
<sequence>MANVSLNIRPEFKQIAEQIKEGSRVLDLGCGDGSLLAYLQQTRKVSGYGVDRDDDNISACLDNGVHVIQSNLESGLSMFESDSFDYVILSHTIQAMKDVEGILKEMSRVGKECIVSFPNFGFWDNRRQLILGRMPVSDLIPYQWYDTPNIHFCTVKDFHRLCTQLGFHVQDVRPLHNGERVPFLANLLASLAIFRFTK</sequence>
<dbReference type="InterPro" id="IPR010743">
    <property type="entry name" value="Methionine_synth_MetW"/>
</dbReference>
<dbReference type="Proteomes" id="UP001165395">
    <property type="component" value="Unassembled WGS sequence"/>
</dbReference>
<reference evidence="1" key="1">
    <citation type="submission" date="2021-10" db="EMBL/GenBank/DDBJ databases">
        <title>The complete genome sequence of Leeia sp. TBRC 13508.</title>
        <authorList>
            <person name="Charoenyingcharoen P."/>
            <person name="Yukphan P."/>
        </authorList>
    </citation>
    <scope>NUCLEOTIDE SEQUENCE</scope>
    <source>
        <strain evidence="1">TBRC 13508</strain>
    </source>
</reference>
<name>A0ABS8D563_9NEIS</name>